<accession>A0A6M0R6S6</accession>
<dbReference type="InterPro" id="IPR006300">
    <property type="entry name" value="FlgB"/>
</dbReference>
<name>A0A6M0R6S6_9CLOT</name>
<dbReference type="GO" id="GO:0030694">
    <property type="term" value="C:bacterial-type flagellum basal body, rod"/>
    <property type="evidence" value="ECO:0007669"/>
    <property type="project" value="InterPro"/>
</dbReference>
<sequence length="133" mass="15096">MTINSMSQEQRTYYLLKKGMDASSYRSKVISNNTSNFNTPGYKRHYVTFEDSLNNSMDNLSMKITKGQHINDGISYGDIKEEVDRTSSMRTDGNNVDLDHEMVNKSSNALMYSALITQANNKLSTTKYVINGR</sequence>
<dbReference type="PIRSF" id="PIRSF002889">
    <property type="entry name" value="Rod_FlgB"/>
    <property type="match status" value="1"/>
</dbReference>
<comment type="caution">
    <text evidence="8">The sequence shown here is derived from an EMBL/GenBank/DDBJ whole genome shotgun (WGS) entry which is preliminary data.</text>
</comment>
<dbReference type="Proteomes" id="UP000473885">
    <property type="component" value="Unassembled WGS sequence"/>
</dbReference>
<evidence type="ECO:0000256" key="3">
    <source>
        <dbReference type="ARBA" id="ARBA00014376"/>
    </source>
</evidence>
<comment type="similarity">
    <text evidence="2 6">Belongs to the flagella basal body rod proteins family.</text>
</comment>
<evidence type="ECO:0000313" key="8">
    <source>
        <dbReference type="EMBL" id="NEZ45885.1"/>
    </source>
</evidence>
<comment type="subunit">
    <text evidence="6">The basal body constitutes a major portion of the flagellar organelle and consists of a number of rings mounted on a central rod.</text>
</comment>
<dbReference type="RefSeq" id="WP_163248254.1">
    <property type="nucleotide sequence ID" value="NZ_SXDP01000001.1"/>
</dbReference>
<dbReference type="Pfam" id="PF00460">
    <property type="entry name" value="Flg_bb_rod"/>
    <property type="match status" value="1"/>
</dbReference>
<evidence type="ECO:0000256" key="2">
    <source>
        <dbReference type="ARBA" id="ARBA00009677"/>
    </source>
</evidence>
<dbReference type="AlphaFoldDB" id="A0A6M0R6S6"/>
<dbReference type="PANTHER" id="PTHR30435">
    <property type="entry name" value="FLAGELLAR PROTEIN"/>
    <property type="match status" value="1"/>
</dbReference>
<evidence type="ECO:0000313" key="9">
    <source>
        <dbReference type="Proteomes" id="UP000473885"/>
    </source>
</evidence>
<keyword evidence="8" id="KW-0969">Cilium</keyword>
<evidence type="ECO:0000256" key="5">
    <source>
        <dbReference type="ARBA" id="ARBA00024934"/>
    </source>
</evidence>
<keyword evidence="4 6" id="KW-0975">Bacterial flagellum</keyword>
<keyword evidence="9" id="KW-1185">Reference proteome</keyword>
<dbReference type="EMBL" id="SXDP01000001">
    <property type="protein sequence ID" value="NEZ45885.1"/>
    <property type="molecule type" value="Genomic_DNA"/>
</dbReference>
<evidence type="ECO:0000259" key="7">
    <source>
        <dbReference type="Pfam" id="PF00460"/>
    </source>
</evidence>
<organism evidence="8 9">
    <name type="scientific">Clostridium niameyense</name>
    <dbReference type="NCBI Taxonomy" id="1622073"/>
    <lineage>
        <taxon>Bacteria</taxon>
        <taxon>Bacillati</taxon>
        <taxon>Bacillota</taxon>
        <taxon>Clostridia</taxon>
        <taxon>Eubacteriales</taxon>
        <taxon>Clostridiaceae</taxon>
        <taxon>Clostridium</taxon>
    </lineage>
</organism>
<evidence type="ECO:0000256" key="4">
    <source>
        <dbReference type="ARBA" id="ARBA00023143"/>
    </source>
</evidence>
<comment type="subcellular location">
    <subcellularLocation>
        <location evidence="1 6">Bacterial flagellum basal body</location>
    </subcellularLocation>
</comment>
<dbReference type="NCBIfam" id="TIGR01396">
    <property type="entry name" value="FlgB"/>
    <property type="match status" value="1"/>
</dbReference>
<keyword evidence="8" id="KW-0282">Flagellum</keyword>
<comment type="function">
    <text evidence="5 6">Structural component of flagellum, the bacterial motility apparatus. Part of the rod structure of flagellar basal body.</text>
</comment>
<dbReference type="GO" id="GO:0071978">
    <property type="term" value="P:bacterial-type flagellum-dependent swarming motility"/>
    <property type="evidence" value="ECO:0007669"/>
    <property type="project" value="TreeGrafter"/>
</dbReference>
<dbReference type="PANTHER" id="PTHR30435:SF12">
    <property type="entry name" value="FLAGELLAR BASAL BODY ROD PROTEIN FLGB"/>
    <property type="match status" value="1"/>
</dbReference>
<gene>
    <name evidence="8" type="primary">flgB</name>
    <name evidence="8" type="ORF">FDF74_01515</name>
</gene>
<proteinExistence type="inferred from homology"/>
<feature type="domain" description="Flagellar basal body rod protein N-terminal" evidence="7">
    <location>
        <begin position="19"/>
        <end position="43"/>
    </location>
</feature>
<evidence type="ECO:0000256" key="6">
    <source>
        <dbReference type="PIRNR" id="PIRNR002889"/>
    </source>
</evidence>
<evidence type="ECO:0000256" key="1">
    <source>
        <dbReference type="ARBA" id="ARBA00004117"/>
    </source>
</evidence>
<dbReference type="InterPro" id="IPR001444">
    <property type="entry name" value="Flag_bb_rod_N"/>
</dbReference>
<keyword evidence="8" id="KW-0966">Cell projection</keyword>
<reference evidence="8 9" key="1">
    <citation type="submission" date="2019-04" db="EMBL/GenBank/DDBJ databases">
        <title>Genome sequencing of Clostridium botulinum Groups I-IV and Clostridium butyricum.</title>
        <authorList>
            <person name="Brunt J."/>
            <person name="Van Vliet A.H.M."/>
            <person name="Stringer S.C."/>
            <person name="Carter A.T."/>
            <person name="Peck M.W."/>
        </authorList>
    </citation>
    <scope>NUCLEOTIDE SEQUENCE [LARGE SCALE GENOMIC DNA]</scope>
    <source>
        <strain evidence="8 9">IFR 18/094</strain>
    </source>
</reference>
<protein>
    <recommendedName>
        <fullName evidence="3 6">Flagellar basal body rod protein FlgB</fullName>
    </recommendedName>
</protein>
<dbReference type="NCBIfam" id="NF009266">
    <property type="entry name" value="PRK12623.1"/>
    <property type="match status" value="1"/>
</dbReference>